<dbReference type="OrthoDB" id="21413at2759"/>
<keyword evidence="3" id="KW-1185">Reference proteome</keyword>
<dbReference type="EMBL" id="UYYF01000499">
    <property type="protein sequence ID" value="VDM98387.1"/>
    <property type="molecule type" value="Genomic_DNA"/>
</dbReference>
<reference evidence="4" key="1">
    <citation type="submission" date="2017-02" db="UniProtKB">
        <authorList>
            <consortium name="WormBaseParasite"/>
        </authorList>
    </citation>
    <scope>IDENTIFICATION</scope>
</reference>
<name>A0A0N5CQD4_THECL</name>
<dbReference type="STRING" id="103827.A0A0N5CQD4"/>
<feature type="compositionally biased region" description="Polar residues" evidence="1">
    <location>
        <begin position="116"/>
        <end position="137"/>
    </location>
</feature>
<feature type="region of interest" description="Disordered" evidence="1">
    <location>
        <begin position="20"/>
        <end position="40"/>
    </location>
</feature>
<evidence type="ECO:0000313" key="3">
    <source>
        <dbReference type="Proteomes" id="UP000276776"/>
    </source>
</evidence>
<accession>A0A0N5CQD4</accession>
<evidence type="ECO:0000256" key="1">
    <source>
        <dbReference type="SAM" id="MobiDB-lite"/>
    </source>
</evidence>
<proteinExistence type="predicted"/>
<protein>
    <submittedName>
        <fullName evidence="4">Shugoshin C-terminal domain-containing protein</fullName>
    </submittedName>
</protein>
<dbReference type="Proteomes" id="UP000276776">
    <property type="component" value="Unassembled WGS sequence"/>
</dbReference>
<evidence type="ECO:0000313" key="4">
    <source>
        <dbReference type="WBParaSite" id="TCLT_0000243401-mRNA-1"/>
    </source>
</evidence>
<dbReference type="AlphaFoldDB" id="A0A0N5CQD4"/>
<feature type="region of interest" description="Disordered" evidence="1">
    <location>
        <begin position="105"/>
        <end position="150"/>
    </location>
</feature>
<dbReference type="OMA" id="CEREQKV"/>
<dbReference type="WBParaSite" id="TCLT_0000243401-mRNA-1">
    <property type="protein sequence ID" value="TCLT_0000243401-mRNA-1"/>
    <property type="gene ID" value="TCLT_0000243401"/>
</dbReference>
<gene>
    <name evidence="2" type="ORF">TCLT_LOCUS2435</name>
</gene>
<reference evidence="2 3" key="2">
    <citation type="submission" date="2018-11" db="EMBL/GenBank/DDBJ databases">
        <authorList>
            <consortium name="Pathogen Informatics"/>
        </authorList>
    </citation>
    <scope>NUCLEOTIDE SEQUENCE [LARGE SCALE GENOMIC DNA]</scope>
</reference>
<organism evidence="4">
    <name type="scientific">Thelazia callipaeda</name>
    <name type="common">Oriental eyeworm</name>
    <name type="synonym">Parasitic nematode</name>
    <dbReference type="NCBI Taxonomy" id="103827"/>
    <lineage>
        <taxon>Eukaryota</taxon>
        <taxon>Metazoa</taxon>
        <taxon>Ecdysozoa</taxon>
        <taxon>Nematoda</taxon>
        <taxon>Chromadorea</taxon>
        <taxon>Rhabditida</taxon>
        <taxon>Spirurina</taxon>
        <taxon>Spiruromorpha</taxon>
        <taxon>Thelazioidea</taxon>
        <taxon>Thelaziidae</taxon>
        <taxon>Thelazia</taxon>
    </lineage>
</organism>
<sequence>MWEDENETSKKICPQPIIVETDNQSKKKRRTVRFKTEDETYSAKPIPDLSLDLEIVNEEPRFSCSMPRSILRNYEEKSPVDVEALAATVECEREQKVIPVSTTTFTGTVVERDPSSDNNPSTESQSIKTSPKNGSSRRVSKFKMSRAQFD</sequence>
<evidence type="ECO:0000313" key="2">
    <source>
        <dbReference type="EMBL" id="VDM98387.1"/>
    </source>
</evidence>